<sequence>MIIPITLTRLTLSLKFFKIHAYSDKNRSYLIILLILNDFNLMVSKLFFSLIITIISVTPKTLY</sequence>
<organism evidence="2 3">
    <name type="scientific">Xenorhabdus doucetiae</name>
    <dbReference type="NCBI Taxonomy" id="351671"/>
    <lineage>
        <taxon>Bacteria</taxon>
        <taxon>Pseudomonadati</taxon>
        <taxon>Pseudomonadota</taxon>
        <taxon>Gammaproteobacteria</taxon>
        <taxon>Enterobacterales</taxon>
        <taxon>Morganellaceae</taxon>
        <taxon>Xenorhabdus</taxon>
    </lineage>
</organism>
<name>A0A068QS39_9GAMM</name>
<keyword evidence="1" id="KW-1133">Transmembrane helix</keyword>
<evidence type="ECO:0000313" key="3">
    <source>
        <dbReference type="Proteomes" id="UP000032721"/>
    </source>
</evidence>
<protein>
    <submittedName>
        <fullName evidence="2">Uncharacterized protein</fullName>
    </submittedName>
</protein>
<feature type="transmembrane region" description="Helical" evidence="1">
    <location>
        <begin position="29"/>
        <end position="57"/>
    </location>
</feature>
<evidence type="ECO:0000256" key="1">
    <source>
        <dbReference type="SAM" id="Phobius"/>
    </source>
</evidence>
<dbReference type="HOGENOM" id="CLU_2884927_0_0_6"/>
<dbReference type="AlphaFoldDB" id="A0A068QS39"/>
<proteinExistence type="predicted"/>
<dbReference type="Proteomes" id="UP000032721">
    <property type="component" value="Chromosome"/>
</dbReference>
<keyword evidence="1" id="KW-0472">Membrane</keyword>
<keyword evidence="1" id="KW-0812">Transmembrane</keyword>
<reference evidence="2 3" key="1">
    <citation type="submission" date="2013-07" db="EMBL/GenBank/DDBJ databases">
        <authorList>
            <person name="Genoscope - CEA"/>
        </authorList>
    </citation>
    <scope>NUCLEOTIDE SEQUENCE [LARGE SCALE GENOMIC DNA]</scope>
    <source>
        <strain evidence="3">FRM16 / DSM 17909</strain>
    </source>
</reference>
<accession>A0A068QS39</accession>
<gene>
    <name evidence="2" type="ORF">XDD1_0947</name>
</gene>
<evidence type="ECO:0000313" key="2">
    <source>
        <dbReference type="EMBL" id="CDG16650.1"/>
    </source>
</evidence>
<dbReference type="EMBL" id="FO704550">
    <property type="protein sequence ID" value="CDG16650.1"/>
    <property type="molecule type" value="Genomic_DNA"/>
</dbReference>
<dbReference type="KEGG" id="xdo:XDD1_0947"/>